<keyword evidence="8" id="KW-0539">Nucleus</keyword>
<feature type="compositionally biased region" description="Basic and acidic residues" evidence="10">
    <location>
        <begin position="330"/>
        <end position="341"/>
    </location>
</feature>
<dbReference type="GO" id="GO:0003713">
    <property type="term" value="F:transcription coactivator activity"/>
    <property type="evidence" value="ECO:0007669"/>
    <property type="project" value="TreeGrafter"/>
</dbReference>
<dbReference type="SMART" id="SM00249">
    <property type="entry name" value="PHD"/>
    <property type="match status" value="2"/>
</dbReference>
<dbReference type="GO" id="GO:0008270">
    <property type="term" value="F:zinc ion binding"/>
    <property type="evidence" value="ECO:0007669"/>
    <property type="project" value="UniProtKB-KW"/>
</dbReference>
<proteinExistence type="predicted"/>
<dbReference type="PRINTS" id="PR01217">
    <property type="entry name" value="PRICHEXTENSN"/>
</dbReference>
<dbReference type="PANTHER" id="PTHR45888:SF2">
    <property type="entry name" value="HISTONE-LYSINE N-METHYLTRANSFERASE 2D"/>
    <property type="match status" value="1"/>
</dbReference>
<dbReference type="InterPro" id="IPR001965">
    <property type="entry name" value="Znf_PHD"/>
</dbReference>
<keyword evidence="7" id="KW-0804">Transcription</keyword>
<dbReference type="Ensembl" id="ENSBGRT00000002298.1">
    <property type="protein sequence ID" value="ENSBGRP00000002009.1"/>
    <property type="gene ID" value="ENSBGRG00000001247.1"/>
</dbReference>
<feature type="compositionally biased region" description="Pro residues" evidence="10">
    <location>
        <begin position="256"/>
        <end position="270"/>
    </location>
</feature>
<feature type="compositionally biased region" description="Low complexity" evidence="10">
    <location>
        <begin position="131"/>
        <end position="144"/>
    </location>
</feature>
<dbReference type="AlphaFoldDB" id="A0A8C0A2X3"/>
<feature type="domain" description="PHD-type" evidence="11">
    <location>
        <begin position="637"/>
        <end position="690"/>
    </location>
</feature>
<keyword evidence="2" id="KW-0479">Metal-binding</keyword>
<evidence type="ECO:0000256" key="1">
    <source>
        <dbReference type="ARBA" id="ARBA00004123"/>
    </source>
</evidence>
<dbReference type="GeneTree" id="ENSGT00940000156707"/>
<name>A0A8C0A2X3_BOSMU</name>
<keyword evidence="4 9" id="KW-0863">Zinc-finger</keyword>
<dbReference type="PROSITE" id="PS50016">
    <property type="entry name" value="ZF_PHD_2"/>
    <property type="match status" value="1"/>
</dbReference>
<evidence type="ECO:0000256" key="2">
    <source>
        <dbReference type="ARBA" id="ARBA00022723"/>
    </source>
</evidence>
<feature type="compositionally biased region" description="Pro residues" evidence="10">
    <location>
        <begin position="191"/>
        <end position="202"/>
    </location>
</feature>
<evidence type="ECO:0000313" key="12">
    <source>
        <dbReference type="Ensembl" id="ENSBGRP00000002009.1"/>
    </source>
</evidence>
<evidence type="ECO:0000256" key="8">
    <source>
        <dbReference type="ARBA" id="ARBA00023242"/>
    </source>
</evidence>
<evidence type="ECO:0000259" key="11">
    <source>
        <dbReference type="PROSITE" id="PS50016"/>
    </source>
</evidence>
<dbReference type="InterPro" id="IPR019787">
    <property type="entry name" value="Znf_PHD-finger"/>
</dbReference>
<dbReference type="Proteomes" id="UP000694520">
    <property type="component" value="Chromosome 5"/>
</dbReference>
<feature type="compositionally biased region" description="Low complexity" evidence="10">
    <location>
        <begin position="287"/>
        <end position="318"/>
    </location>
</feature>
<dbReference type="CDD" id="cd15597">
    <property type="entry name" value="PHD3_KMT2D"/>
    <property type="match status" value="1"/>
</dbReference>
<reference evidence="12" key="3">
    <citation type="submission" date="2025-09" db="UniProtKB">
        <authorList>
            <consortium name="Ensembl"/>
        </authorList>
    </citation>
    <scope>IDENTIFICATION</scope>
</reference>
<evidence type="ECO:0000256" key="10">
    <source>
        <dbReference type="SAM" id="MobiDB-lite"/>
    </source>
</evidence>
<evidence type="ECO:0000256" key="7">
    <source>
        <dbReference type="ARBA" id="ARBA00023163"/>
    </source>
</evidence>
<keyword evidence="5" id="KW-0862">Zinc</keyword>
<dbReference type="GO" id="GO:0042800">
    <property type="term" value="F:histone H3K4 methyltransferase activity"/>
    <property type="evidence" value="ECO:0007669"/>
    <property type="project" value="TreeGrafter"/>
</dbReference>
<dbReference type="InterPro" id="IPR047000">
    <property type="entry name" value="KMT2D_PHD3"/>
</dbReference>
<evidence type="ECO:0000256" key="3">
    <source>
        <dbReference type="ARBA" id="ARBA00022737"/>
    </source>
</evidence>
<dbReference type="PANTHER" id="PTHR45888">
    <property type="entry name" value="HL01030P-RELATED"/>
    <property type="match status" value="1"/>
</dbReference>
<dbReference type="GO" id="GO:0044666">
    <property type="term" value="C:MLL3/4 complex"/>
    <property type="evidence" value="ECO:0007669"/>
    <property type="project" value="TreeGrafter"/>
</dbReference>
<accession>A0A8C0A2X3</accession>
<feature type="compositionally biased region" description="Pro residues" evidence="10">
    <location>
        <begin position="145"/>
        <end position="154"/>
    </location>
</feature>
<dbReference type="InterPro" id="IPR013083">
    <property type="entry name" value="Znf_RING/FYVE/PHD"/>
</dbReference>
<feature type="region of interest" description="Disordered" evidence="10">
    <location>
        <begin position="471"/>
        <end position="592"/>
    </location>
</feature>
<evidence type="ECO:0000256" key="4">
    <source>
        <dbReference type="ARBA" id="ARBA00022771"/>
    </source>
</evidence>
<feature type="region of interest" description="Disordered" evidence="10">
    <location>
        <begin position="1"/>
        <end position="457"/>
    </location>
</feature>
<dbReference type="Pfam" id="PF00628">
    <property type="entry name" value="PHD"/>
    <property type="match status" value="1"/>
</dbReference>
<dbReference type="SUPFAM" id="SSF57903">
    <property type="entry name" value="FYVE/PHD zinc finger"/>
    <property type="match status" value="2"/>
</dbReference>
<feature type="compositionally biased region" description="Polar residues" evidence="10">
    <location>
        <begin position="391"/>
        <end position="404"/>
    </location>
</feature>
<comment type="subcellular location">
    <subcellularLocation>
        <location evidence="1">Nucleus</location>
    </subcellularLocation>
</comment>
<feature type="compositionally biased region" description="Basic residues" evidence="10">
    <location>
        <begin position="571"/>
        <end position="590"/>
    </location>
</feature>
<evidence type="ECO:0000256" key="5">
    <source>
        <dbReference type="ARBA" id="ARBA00022833"/>
    </source>
</evidence>
<dbReference type="GO" id="GO:0045944">
    <property type="term" value="P:positive regulation of transcription by RNA polymerase II"/>
    <property type="evidence" value="ECO:0007669"/>
    <property type="project" value="TreeGrafter"/>
</dbReference>
<feature type="compositionally biased region" description="Pro residues" evidence="10">
    <location>
        <begin position="1"/>
        <end position="19"/>
    </location>
</feature>
<evidence type="ECO:0000256" key="9">
    <source>
        <dbReference type="PROSITE-ProRule" id="PRU00146"/>
    </source>
</evidence>
<keyword evidence="6" id="KW-0805">Transcription regulation</keyword>
<sequence>MEESPLSPPPEELPTSPPPEEPRLSPAPQEPRLSPAPEEPRLSPAPQQPCLSPAPEEPRLSPAPQQPHLSPVPQQPHLSPAPEEPRLSPASKELRLSPASQEPCLSPEPRLSPQPEEPCLSPRPEEPQPIEEPSLCLASEELPLLLPPREPPLSPVLGEPALSEPGEPPLSPLPEELPLSPSGEPSLSPQLMPPDPLPPPLSPIITTVAPPALSPLGELEYPFDAKGDSDPESPLAAPILETPISPPPEANCTDPEPVPPMILPPSPGSPMGPASPILMEPLPPRCSPLLQHSLPPSNSPPSQCSPALPLLVPSPLSPMDKAVEVSEEAEPQKMETEKAPEPECPALEPSPTSPLPSPLGNLSCPAPSPAPALDDFSGLGEDTAPLDGTDTPGSQPEAGQTPGSLASELKGSPVLLDSEELAPVTPMEVYGPECKQAGQGSPCEEQEEPRAPVAPTPPILIKSDIVNEISNLSQGDASASFPGSEPLLGSPDPEGGGSLSMELGVSTDVSPARDEGSLRLCTDSLPETDDSLLCDAGTAIGGGKAEGDKGRRRSSPARSRIKQGRSSSFPGRRRPRGGAHGGRGRGRARLKSTTSSIETLVADIDSSPSKEEEDDDDDTMQNTVVLFSNTDKFVLMQDMCVVCGSFGRGAEGHLLACSQCSQCYHPYCVNSKITKVMLLKGWRCVECIVCEVWPGLRPLRLLLCDDCDISYHTYCLDPTAHRAQGWLEVQVVRRLATSDGPDMFKSGYDVEYMAEAGFRRPGWFGYSG</sequence>
<protein>
    <recommendedName>
        <fullName evidence="11">PHD-type domain-containing protein</fullName>
    </recommendedName>
</protein>
<keyword evidence="13" id="KW-1185">Reference proteome</keyword>
<feature type="compositionally biased region" description="Basic residues" evidence="10">
    <location>
        <begin position="550"/>
        <end position="563"/>
    </location>
</feature>
<evidence type="ECO:0000256" key="6">
    <source>
        <dbReference type="ARBA" id="ARBA00023015"/>
    </source>
</evidence>
<dbReference type="Gene3D" id="3.30.40.10">
    <property type="entry name" value="Zinc/RING finger domain, C3HC4 (zinc finger)"/>
    <property type="match status" value="2"/>
</dbReference>
<evidence type="ECO:0000313" key="13">
    <source>
        <dbReference type="Proteomes" id="UP000694520"/>
    </source>
</evidence>
<keyword evidence="3" id="KW-0677">Repeat</keyword>
<reference evidence="12" key="2">
    <citation type="submission" date="2025-08" db="UniProtKB">
        <authorList>
            <consortium name="Ensembl"/>
        </authorList>
    </citation>
    <scope>IDENTIFICATION</scope>
</reference>
<organism evidence="12 13">
    <name type="scientific">Bos mutus grunniens</name>
    <name type="common">Wild yak</name>
    <name type="synonym">Bos grunniens</name>
    <dbReference type="NCBI Taxonomy" id="30521"/>
    <lineage>
        <taxon>Eukaryota</taxon>
        <taxon>Metazoa</taxon>
        <taxon>Chordata</taxon>
        <taxon>Craniata</taxon>
        <taxon>Vertebrata</taxon>
        <taxon>Euteleostomi</taxon>
        <taxon>Mammalia</taxon>
        <taxon>Eutheria</taxon>
        <taxon>Laurasiatheria</taxon>
        <taxon>Artiodactyla</taxon>
        <taxon>Ruminantia</taxon>
        <taxon>Pecora</taxon>
        <taxon>Bovidae</taxon>
        <taxon>Bovinae</taxon>
        <taxon>Bos</taxon>
    </lineage>
</organism>
<feature type="compositionally biased region" description="Low complexity" evidence="10">
    <location>
        <begin position="155"/>
        <end position="165"/>
    </location>
</feature>
<reference evidence="12" key="1">
    <citation type="submission" date="2019-05" db="EMBL/GenBank/DDBJ databases">
        <authorList>
            <person name="Zhang S."/>
            <person name="Liu J."/>
        </authorList>
    </citation>
    <scope>NUCLEOTIDE SEQUENCE [LARGE SCALE GENOMIC DNA]</scope>
</reference>
<feature type="compositionally biased region" description="Low complexity" evidence="10">
    <location>
        <begin position="173"/>
        <end position="190"/>
    </location>
</feature>
<dbReference type="InterPro" id="IPR011011">
    <property type="entry name" value="Znf_FYVE_PHD"/>
</dbReference>